<sequence length="129" mass="14828">MELFHDEKLLKPWRRLQKKAGSTVSAIFDERFGKDLAVVQGVLFRKPVDLLQFYADFELDDQKGLDVNVLKRHAISCEESNQKMSRRHLIKHVRLYDQETSCAKAPLRPVAEPSPPPRDLPSSTIQKTS</sequence>
<dbReference type="Proteomes" id="UP000001514">
    <property type="component" value="Unassembled WGS sequence"/>
</dbReference>
<dbReference type="InParanoid" id="D8SWB4"/>
<evidence type="ECO:0000313" key="2">
    <source>
        <dbReference type="EMBL" id="EFJ11267.1"/>
    </source>
</evidence>
<dbReference type="Gramene" id="EFJ11267">
    <property type="protein sequence ID" value="EFJ11267"/>
    <property type="gene ID" value="SELMODRAFT_426422"/>
</dbReference>
<name>D8SWB4_SELML</name>
<keyword evidence="3" id="KW-1185">Reference proteome</keyword>
<proteinExistence type="predicted"/>
<dbReference type="KEGG" id="smo:SELMODRAFT_426422"/>
<dbReference type="HOGENOM" id="CLU_1952573_0_0_1"/>
<protein>
    <submittedName>
        <fullName evidence="2">Uncharacterized protein</fullName>
    </submittedName>
</protein>
<accession>D8SWB4</accession>
<evidence type="ECO:0000313" key="3">
    <source>
        <dbReference type="Proteomes" id="UP000001514"/>
    </source>
</evidence>
<dbReference type="AlphaFoldDB" id="D8SWB4"/>
<dbReference type="EMBL" id="GL377648">
    <property type="protein sequence ID" value="EFJ11267.1"/>
    <property type="molecule type" value="Genomic_DNA"/>
</dbReference>
<organism evidence="3">
    <name type="scientific">Selaginella moellendorffii</name>
    <name type="common">Spikemoss</name>
    <dbReference type="NCBI Taxonomy" id="88036"/>
    <lineage>
        <taxon>Eukaryota</taxon>
        <taxon>Viridiplantae</taxon>
        <taxon>Streptophyta</taxon>
        <taxon>Embryophyta</taxon>
        <taxon>Tracheophyta</taxon>
        <taxon>Lycopodiopsida</taxon>
        <taxon>Selaginellales</taxon>
        <taxon>Selaginellaceae</taxon>
        <taxon>Selaginella</taxon>
    </lineage>
</organism>
<feature type="region of interest" description="Disordered" evidence="1">
    <location>
        <begin position="104"/>
        <end position="129"/>
    </location>
</feature>
<evidence type="ECO:0000256" key="1">
    <source>
        <dbReference type="SAM" id="MobiDB-lite"/>
    </source>
</evidence>
<reference evidence="2 3" key="1">
    <citation type="journal article" date="2011" name="Science">
        <title>The Selaginella genome identifies genetic changes associated with the evolution of vascular plants.</title>
        <authorList>
            <person name="Banks J.A."/>
            <person name="Nishiyama T."/>
            <person name="Hasebe M."/>
            <person name="Bowman J.L."/>
            <person name="Gribskov M."/>
            <person name="dePamphilis C."/>
            <person name="Albert V.A."/>
            <person name="Aono N."/>
            <person name="Aoyama T."/>
            <person name="Ambrose B.A."/>
            <person name="Ashton N.W."/>
            <person name="Axtell M.J."/>
            <person name="Barker E."/>
            <person name="Barker M.S."/>
            <person name="Bennetzen J.L."/>
            <person name="Bonawitz N.D."/>
            <person name="Chapple C."/>
            <person name="Cheng C."/>
            <person name="Correa L.G."/>
            <person name="Dacre M."/>
            <person name="DeBarry J."/>
            <person name="Dreyer I."/>
            <person name="Elias M."/>
            <person name="Engstrom E.M."/>
            <person name="Estelle M."/>
            <person name="Feng L."/>
            <person name="Finet C."/>
            <person name="Floyd S.K."/>
            <person name="Frommer W.B."/>
            <person name="Fujita T."/>
            <person name="Gramzow L."/>
            <person name="Gutensohn M."/>
            <person name="Harholt J."/>
            <person name="Hattori M."/>
            <person name="Heyl A."/>
            <person name="Hirai T."/>
            <person name="Hiwatashi Y."/>
            <person name="Ishikawa M."/>
            <person name="Iwata M."/>
            <person name="Karol K.G."/>
            <person name="Koehler B."/>
            <person name="Kolukisaoglu U."/>
            <person name="Kubo M."/>
            <person name="Kurata T."/>
            <person name="Lalonde S."/>
            <person name="Li K."/>
            <person name="Li Y."/>
            <person name="Litt A."/>
            <person name="Lyons E."/>
            <person name="Manning G."/>
            <person name="Maruyama T."/>
            <person name="Michael T.P."/>
            <person name="Mikami K."/>
            <person name="Miyazaki S."/>
            <person name="Morinaga S."/>
            <person name="Murata T."/>
            <person name="Mueller-Roeber B."/>
            <person name="Nelson D.R."/>
            <person name="Obara M."/>
            <person name="Oguri Y."/>
            <person name="Olmstead R.G."/>
            <person name="Onodera N."/>
            <person name="Petersen B.L."/>
            <person name="Pils B."/>
            <person name="Prigge M."/>
            <person name="Rensing S.A."/>
            <person name="Riano-Pachon D.M."/>
            <person name="Roberts A.W."/>
            <person name="Sato Y."/>
            <person name="Scheller H.V."/>
            <person name="Schulz B."/>
            <person name="Schulz C."/>
            <person name="Shakirov E.V."/>
            <person name="Shibagaki N."/>
            <person name="Shinohara N."/>
            <person name="Shippen D.E."/>
            <person name="Soerensen I."/>
            <person name="Sotooka R."/>
            <person name="Sugimoto N."/>
            <person name="Sugita M."/>
            <person name="Sumikawa N."/>
            <person name="Tanurdzic M."/>
            <person name="Theissen G."/>
            <person name="Ulvskov P."/>
            <person name="Wakazuki S."/>
            <person name="Weng J.K."/>
            <person name="Willats W.W."/>
            <person name="Wipf D."/>
            <person name="Wolf P.G."/>
            <person name="Yang L."/>
            <person name="Zimmer A.D."/>
            <person name="Zhu Q."/>
            <person name="Mitros T."/>
            <person name="Hellsten U."/>
            <person name="Loque D."/>
            <person name="Otillar R."/>
            <person name="Salamov A."/>
            <person name="Schmutz J."/>
            <person name="Shapiro H."/>
            <person name="Lindquist E."/>
            <person name="Lucas S."/>
            <person name="Rokhsar D."/>
            <person name="Grigoriev I.V."/>
        </authorList>
    </citation>
    <scope>NUCLEOTIDE SEQUENCE [LARGE SCALE GENOMIC DNA]</scope>
</reference>
<gene>
    <name evidence="2" type="ORF">SELMODRAFT_426422</name>
</gene>